<dbReference type="AlphaFoldDB" id="A0A4Y2G432"/>
<reference evidence="7 8" key="1">
    <citation type="journal article" date="2019" name="Sci. Rep.">
        <title>Orb-weaving spider Araneus ventricosus genome elucidates the spidroin gene catalogue.</title>
        <authorList>
            <person name="Kono N."/>
            <person name="Nakamura H."/>
            <person name="Ohtoshi R."/>
            <person name="Moran D.A.P."/>
            <person name="Shinohara A."/>
            <person name="Yoshida Y."/>
            <person name="Fujiwara M."/>
            <person name="Mori M."/>
            <person name="Tomita M."/>
            <person name="Arakawa K."/>
        </authorList>
    </citation>
    <scope>NUCLEOTIDE SEQUENCE [LARGE SCALE GENOMIC DNA]</scope>
</reference>
<dbReference type="Proteomes" id="UP000499080">
    <property type="component" value="Unassembled WGS sequence"/>
</dbReference>
<dbReference type="GO" id="GO:0030018">
    <property type="term" value="C:Z disc"/>
    <property type="evidence" value="ECO:0007669"/>
    <property type="project" value="TreeGrafter"/>
</dbReference>
<protein>
    <submittedName>
        <fullName evidence="7">Ryanodine receptor</fullName>
    </submittedName>
</protein>
<keyword evidence="4 5" id="KW-0472">Membrane</keyword>
<dbReference type="GO" id="GO:0034704">
    <property type="term" value="C:calcium channel complex"/>
    <property type="evidence" value="ECO:0007669"/>
    <property type="project" value="TreeGrafter"/>
</dbReference>
<dbReference type="Pfam" id="PF00520">
    <property type="entry name" value="Ion_trans"/>
    <property type="match status" value="1"/>
</dbReference>
<dbReference type="GO" id="GO:0042383">
    <property type="term" value="C:sarcolemma"/>
    <property type="evidence" value="ECO:0007669"/>
    <property type="project" value="TreeGrafter"/>
</dbReference>
<dbReference type="EMBL" id="BGPR01001178">
    <property type="protein sequence ID" value="GBM47408.1"/>
    <property type="molecule type" value="Genomic_DNA"/>
</dbReference>
<dbReference type="GO" id="GO:0033017">
    <property type="term" value="C:sarcoplasmic reticulum membrane"/>
    <property type="evidence" value="ECO:0007669"/>
    <property type="project" value="TreeGrafter"/>
</dbReference>
<keyword evidence="3 5" id="KW-1133">Transmembrane helix</keyword>
<feature type="transmembrane region" description="Helical" evidence="5">
    <location>
        <begin position="111"/>
        <end position="131"/>
    </location>
</feature>
<dbReference type="PANTHER" id="PTHR46399">
    <property type="entry name" value="B30.2/SPRY DOMAIN-CONTAINING PROTEIN"/>
    <property type="match status" value="1"/>
</dbReference>
<gene>
    <name evidence="7" type="primary">RyR_2</name>
    <name evidence="7" type="ORF">AVEN_257996_1</name>
</gene>
<feature type="transmembrane region" description="Helical" evidence="5">
    <location>
        <begin position="6"/>
        <end position="27"/>
    </location>
</feature>
<evidence type="ECO:0000259" key="6">
    <source>
        <dbReference type="Pfam" id="PF00520"/>
    </source>
</evidence>
<evidence type="ECO:0000256" key="3">
    <source>
        <dbReference type="ARBA" id="ARBA00022989"/>
    </source>
</evidence>
<evidence type="ECO:0000256" key="4">
    <source>
        <dbReference type="ARBA" id="ARBA00023136"/>
    </source>
</evidence>
<accession>A0A4Y2G432</accession>
<evidence type="ECO:0000313" key="8">
    <source>
        <dbReference type="Proteomes" id="UP000499080"/>
    </source>
</evidence>
<dbReference type="GO" id="GO:0005219">
    <property type="term" value="F:ryanodine-sensitive calcium-release channel activity"/>
    <property type="evidence" value="ECO:0007669"/>
    <property type="project" value="TreeGrafter"/>
</dbReference>
<sequence>MGNFNFFFFAAHLLDIAVGFKTLRTILQSVTHNGKQLVLTVMLLTIIVYIYTVIAFNFFRKFYVQEEEDEVAMKCHNMLTCFVFHLYKGVRAGGGIGDEIEPPDGDDYESWRILFDITFFFFVIVILLAIIQDPDSSRDVEAFSGFSIWILCRWQPDWLKLRSWLGHVERESQDTFRCVVEWSSIQISAWARLKRRRCEGKGPWDVKRESSLFQLLG</sequence>
<dbReference type="PANTHER" id="PTHR46399:SF8">
    <property type="entry name" value="B30.2_SPRY DOMAIN-CONTAINING PROTEIN"/>
    <property type="match status" value="1"/>
</dbReference>
<feature type="domain" description="Ion transport" evidence="6">
    <location>
        <begin position="4"/>
        <end position="131"/>
    </location>
</feature>
<dbReference type="OrthoDB" id="6427503at2759"/>
<dbReference type="GO" id="GO:0014808">
    <property type="term" value="P:release of sequestered calcium ion into cytosol by sarcoplasmic reticulum"/>
    <property type="evidence" value="ECO:0007669"/>
    <property type="project" value="TreeGrafter"/>
</dbReference>
<comment type="caution">
    <text evidence="7">The sequence shown here is derived from an EMBL/GenBank/DDBJ whole genome shotgun (WGS) entry which is preliminary data.</text>
</comment>
<dbReference type="GO" id="GO:0006941">
    <property type="term" value="P:striated muscle contraction"/>
    <property type="evidence" value="ECO:0007669"/>
    <property type="project" value="TreeGrafter"/>
</dbReference>
<evidence type="ECO:0000256" key="1">
    <source>
        <dbReference type="ARBA" id="ARBA00004141"/>
    </source>
</evidence>
<evidence type="ECO:0000313" key="7">
    <source>
        <dbReference type="EMBL" id="GBM47408.1"/>
    </source>
</evidence>
<evidence type="ECO:0000256" key="2">
    <source>
        <dbReference type="ARBA" id="ARBA00022692"/>
    </source>
</evidence>
<proteinExistence type="predicted"/>
<name>A0A4Y2G432_ARAVE</name>
<keyword evidence="2 5" id="KW-0812">Transmembrane</keyword>
<dbReference type="FunFam" id="1.10.287.70:FF:000017">
    <property type="entry name" value="ryanodine receptor isoform X2"/>
    <property type="match status" value="1"/>
</dbReference>
<keyword evidence="8" id="KW-1185">Reference proteome</keyword>
<keyword evidence="7" id="KW-0675">Receptor</keyword>
<dbReference type="GO" id="GO:0005790">
    <property type="term" value="C:smooth endoplasmic reticulum"/>
    <property type="evidence" value="ECO:0007669"/>
    <property type="project" value="TreeGrafter"/>
</dbReference>
<evidence type="ECO:0000256" key="5">
    <source>
        <dbReference type="SAM" id="Phobius"/>
    </source>
</evidence>
<dbReference type="Gene3D" id="1.10.287.70">
    <property type="match status" value="1"/>
</dbReference>
<dbReference type="InterPro" id="IPR005821">
    <property type="entry name" value="Ion_trans_dom"/>
</dbReference>
<feature type="transmembrane region" description="Helical" evidence="5">
    <location>
        <begin position="39"/>
        <end position="59"/>
    </location>
</feature>
<organism evidence="7 8">
    <name type="scientific">Araneus ventricosus</name>
    <name type="common">Orbweaver spider</name>
    <name type="synonym">Epeira ventricosa</name>
    <dbReference type="NCBI Taxonomy" id="182803"/>
    <lineage>
        <taxon>Eukaryota</taxon>
        <taxon>Metazoa</taxon>
        <taxon>Ecdysozoa</taxon>
        <taxon>Arthropoda</taxon>
        <taxon>Chelicerata</taxon>
        <taxon>Arachnida</taxon>
        <taxon>Araneae</taxon>
        <taxon>Araneomorphae</taxon>
        <taxon>Entelegynae</taxon>
        <taxon>Araneoidea</taxon>
        <taxon>Araneidae</taxon>
        <taxon>Araneus</taxon>
    </lineage>
</organism>
<comment type="subcellular location">
    <subcellularLocation>
        <location evidence="1">Membrane</location>
        <topology evidence="1">Multi-pass membrane protein</topology>
    </subcellularLocation>
</comment>
<dbReference type="InterPro" id="IPR015925">
    <property type="entry name" value="Ryanodine_IP3_receptor"/>
</dbReference>